<organism evidence="2 3">
    <name type="scientific">Brevundimonas abyssalis TAR-001</name>
    <dbReference type="NCBI Taxonomy" id="1391729"/>
    <lineage>
        <taxon>Bacteria</taxon>
        <taxon>Pseudomonadati</taxon>
        <taxon>Pseudomonadota</taxon>
        <taxon>Alphaproteobacteria</taxon>
        <taxon>Caulobacterales</taxon>
        <taxon>Caulobacteraceae</taxon>
        <taxon>Brevundimonas</taxon>
    </lineage>
</organism>
<comment type="caution">
    <text evidence="2">The sequence shown here is derived from an EMBL/GenBank/DDBJ whole genome shotgun (WGS) entry which is preliminary data.</text>
</comment>
<feature type="transmembrane region" description="Helical" evidence="1">
    <location>
        <begin position="53"/>
        <end position="72"/>
    </location>
</feature>
<evidence type="ECO:0000256" key="1">
    <source>
        <dbReference type="SAM" id="Phobius"/>
    </source>
</evidence>
<dbReference type="Proteomes" id="UP000016569">
    <property type="component" value="Unassembled WGS sequence"/>
</dbReference>
<sequence length="160" mass="16983">MGDLPGQAPIKWRGSPGLWALLGGLAAVAWPPLILTLPLMPPSQISFGFDMDWRLQVLIAGVIAVPLGMYMLARERERSGSPSTRLGVIWRFLLYGGLLAAVLQILTALVMMGLRWVEAGALAQSLGAAETTLLIYGVAGLPLAMLIGLSYALWAGLCVA</sequence>
<keyword evidence="1" id="KW-1133">Transmembrane helix</keyword>
<evidence type="ECO:0008006" key="4">
    <source>
        <dbReference type="Google" id="ProtNLM"/>
    </source>
</evidence>
<keyword evidence="1" id="KW-0812">Transmembrane</keyword>
<name>A0A8E0NDK3_9CAUL</name>
<feature type="transmembrane region" description="Helical" evidence="1">
    <location>
        <begin position="92"/>
        <end position="114"/>
    </location>
</feature>
<dbReference type="EMBL" id="BATC01000067">
    <property type="protein sequence ID" value="GAD60334.1"/>
    <property type="molecule type" value="Genomic_DNA"/>
</dbReference>
<feature type="transmembrane region" description="Helical" evidence="1">
    <location>
        <begin position="134"/>
        <end position="159"/>
    </location>
</feature>
<dbReference type="AlphaFoldDB" id="A0A8E0NDK3"/>
<keyword evidence="3" id="KW-1185">Reference proteome</keyword>
<proteinExistence type="predicted"/>
<protein>
    <recommendedName>
        <fullName evidence="4">Phthalate transporter</fullName>
    </recommendedName>
</protein>
<evidence type="ECO:0000313" key="2">
    <source>
        <dbReference type="EMBL" id="GAD60334.1"/>
    </source>
</evidence>
<reference evidence="3" key="1">
    <citation type="journal article" date="2013" name="Genome Announc.">
        <title>Draft Genome Sequence of the Dimorphic Prosthecate Bacterium Brevundimonas abyssalis TAR-001T.</title>
        <authorList>
            <person name="Tsubouchi T."/>
            <person name="Nishi S."/>
            <person name="Usui K."/>
            <person name="Shimane Y."/>
            <person name="Takaki Y."/>
            <person name="Maruyama T."/>
            <person name="Hatada Y."/>
        </authorList>
    </citation>
    <scope>NUCLEOTIDE SEQUENCE [LARGE SCALE GENOMIC DNA]</scope>
    <source>
        <strain evidence="3">TAR-001</strain>
    </source>
</reference>
<accession>A0A8E0NDK3</accession>
<gene>
    <name evidence="2" type="ORF">MBEBAB_2584</name>
</gene>
<keyword evidence="1" id="KW-0472">Membrane</keyword>
<evidence type="ECO:0000313" key="3">
    <source>
        <dbReference type="Proteomes" id="UP000016569"/>
    </source>
</evidence>
<feature type="transmembrane region" description="Helical" evidence="1">
    <location>
        <begin position="18"/>
        <end position="41"/>
    </location>
</feature>